<evidence type="ECO:0000313" key="6">
    <source>
        <dbReference type="EMBL" id="SQD78167.1"/>
    </source>
</evidence>
<dbReference type="InterPro" id="IPR015424">
    <property type="entry name" value="PyrdxlP-dep_Trfase"/>
</dbReference>
<dbReference type="SUPFAM" id="SSF53383">
    <property type="entry name" value="PLP-dependent transferases"/>
    <property type="match status" value="1"/>
</dbReference>
<dbReference type="PANTHER" id="PTHR42790:SF19">
    <property type="entry name" value="KYNURENINE_ALPHA-AMINOADIPATE AMINOTRANSFERASE, MITOCHONDRIAL"/>
    <property type="match status" value="1"/>
</dbReference>
<dbReference type="InterPro" id="IPR004839">
    <property type="entry name" value="Aminotransferase_I/II_large"/>
</dbReference>
<dbReference type="Proteomes" id="UP000250163">
    <property type="component" value="Chromosome MORIYA"/>
</dbReference>
<feature type="domain" description="Aminotransferase class I/classII large" evidence="5">
    <location>
        <begin position="26"/>
        <end position="364"/>
    </location>
</feature>
<dbReference type="OrthoDB" id="9808770at2"/>
<reference evidence="7" key="1">
    <citation type="submission" date="2018-05" db="EMBL/GenBank/DDBJ databases">
        <authorList>
            <person name="Cea G.-C."/>
            <person name="William W."/>
        </authorList>
    </citation>
    <scope>NUCLEOTIDE SEQUENCE [LARGE SCALE GENOMIC DNA]</scope>
    <source>
        <strain evidence="7">DB21MT 5</strain>
    </source>
</reference>
<organism evidence="6 7">
    <name type="scientific">Moritella yayanosii</name>
    <dbReference type="NCBI Taxonomy" id="69539"/>
    <lineage>
        <taxon>Bacteria</taxon>
        <taxon>Pseudomonadati</taxon>
        <taxon>Pseudomonadota</taxon>
        <taxon>Gammaproteobacteria</taxon>
        <taxon>Alteromonadales</taxon>
        <taxon>Moritellaceae</taxon>
        <taxon>Moritella</taxon>
    </lineage>
</organism>
<proteinExistence type="predicted"/>
<name>A0A330LMA2_9GAMM</name>
<dbReference type="PANTHER" id="PTHR42790">
    <property type="entry name" value="AMINOTRANSFERASE"/>
    <property type="match status" value="1"/>
</dbReference>
<dbReference type="InterPro" id="IPR015422">
    <property type="entry name" value="PyrdxlP-dep_Trfase_small"/>
</dbReference>
<dbReference type="GO" id="GO:0030170">
    <property type="term" value="F:pyridoxal phosphate binding"/>
    <property type="evidence" value="ECO:0007669"/>
    <property type="project" value="InterPro"/>
</dbReference>
<dbReference type="AlphaFoldDB" id="A0A330LMA2"/>
<keyword evidence="7" id="KW-1185">Reference proteome</keyword>
<dbReference type="InterPro" id="IPR050859">
    <property type="entry name" value="Class-I_PLP-dep_aminotransf"/>
</dbReference>
<dbReference type="InterPro" id="IPR015421">
    <property type="entry name" value="PyrdxlP-dep_Trfase_major"/>
</dbReference>
<keyword evidence="2" id="KW-0032">Aminotransferase</keyword>
<sequence>MQLAKSLQAIKPSYIREILSVANSADVISLAGGLPDGEHFPLALMEQSIQQLTTRSELFQYGSTAGYGPLLAYFRECYQLSDQQDALVCTGSQQGLDLIARAFLDAGDKVVMEAPSYLGALQVFGLAQASIESIQQREDGPDLQELEQCFANNTIKMFYAVPDFHNPTGVCWSLEVRKKVALLCQQYNVALIEDAPYRELRFAGTELPLVSSFCPEQAIVLRSYSKIATPGIRLGLVSGPKNWISALERVKQGADLHSSQPMQAVLLDLLQHEDFPKHLDGLRQLYRQRYQYLADLLTAKLPDNCQFEPVEGGMFIWLRLPECNVDNLAKDMLAVGVAVVPSSVFYQSEVGKGAAFRLNFTNACHADLLLAVNRLAQVLKSIKG</sequence>
<dbReference type="Gene3D" id="3.90.1150.10">
    <property type="entry name" value="Aspartate Aminotransferase, domain 1"/>
    <property type="match status" value="1"/>
</dbReference>
<dbReference type="Pfam" id="PF00155">
    <property type="entry name" value="Aminotran_1_2"/>
    <property type="match status" value="1"/>
</dbReference>
<dbReference type="EMBL" id="LS483250">
    <property type="protein sequence ID" value="SQD78167.1"/>
    <property type="molecule type" value="Genomic_DNA"/>
</dbReference>
<dbReference type="GO" id="GO:0008483">
    <property type="term" value="F:transaminase activity"/>
    <property type="evidence" value="ECO:0007669"/>
    <property type="project" value="UniProtKB-KW"/>
</dbReference>
<dbReference type="RefSeq" id="WP_112714167.1">
    <property type="nucleotide sequence ID" value="NZ_LS483250.1"/>
</dbReference>
<keyword evidence="3" id="KW-0808">Transferase</keyword>
<evidence type="ECO:0000256" key="3">
    <source>
        <dbReference type="ARBA" id="ARBA00022679"/>
    </source>
</evidence>
<evidence type="ECO:0000313" key="7">
    <source>
        <dbReference type="Proteomes" id="UP000250163"/>
    </source>
</evidence>
<evidence type="ECO:0000256" key="4">
    <source>
        <dbReference type="ARBA" id="ARBA00022898"/>
    </source>
</evidence>
<dbReference type="CDD" id="cd00609">
    <property type="entry name" value="AAT_like"/>
    <property type="match status" value="1"/>
</dbReference>
<keyword evidence="4" id="KW-0663">Pyridoxal phosphate</keyword>
<evidence type="ECO:0000256" key="2">
    <source>
        <dbReference type="ARBA" id="ARBA00022576"/>
    </source>
</evidence>
<evidence type="ECO:0000259" key="5">
    <source>
        <dbReference type="Pfam" id="PF00155"/>
    </source>
</evidence>
<dbReference type="KEGG" id="mya:MORIYA_1689"/>
<dbReference type="GO" id="GO:1901605">
    <property type="term" value="P:alpha-amino acid metabolic process"/>
    <property type="evidence" value="ECO:0007669"/>
    <property type="project" value="TreeGrafter"/>
</dbReference>
<protein>
    <submittedName>
        <fullName evidence="6">GntR family transcriptional regulator</fullName>
    </submittedName>
</protein>
<comment type="cofactor">
    <cofactor evidence="1">
        <name>pyridoxal 5'-phosphate</name>
        <dbReference type="ChEBI" id="CHEBI:597326"/>
    </cofactor>
</comment>
<dbReference type="Gene3D" id="3.40.640.10">
    <property type="entry name" value="Type I PLP-dependent aspartate aminotransferase-like (Major domain)"/>
    <property type="match status" value="1"/>
</dbReference>
<evidence type="ECO:0000256" key="1">
    <source>
        <dbReference type="ARBA" id="ARBA00001933"/>
    </source>
</evidence>
<gene>
    <name evidence="6" type="ORF">MORIYA_1689</name>
</gene>
<accession>A0A330LMA2</accession>